<name>A0A9P1BXS5_9DINO</name>
<dbReference type="PROSITE" id="PS50089">
    <property type="entry name" value="ZF_RING_2"/>
    <property type="match status" value="1"/>
</dbReference>
<evidence type="ECO:0000256" key="4">
    <source>
        <dbReference type="ARBA" id="ARBA00022786"/>
    </source>
</evidence>
<dbReference type="GO" id="GO:0000151">
    <property type="term" value="C:ubiquitin ligase complex"/>
    <property type="evidence" value="ECO:0007669"/>
    <property type="project" value="TreeGrafter"/>
</dbReference>
<dbReference type="EMBL" id="CAMXCT030000546">
    <property type="protein sequence ID" value="CAL4767555.1"/>
    <property type="molecule type" value="Genomic_DNA"/>
</dbReference>
<evidence type="ECO:0000256" key="7">
    <source>
        <dbReference type="SAM" id="Coils"/>
    </source>
</evidence>
<dbReference type="PANTHER" id="PTHR15067">
    <property type="entry name" value="E3 UBIQUITIN-PROTEIN LIGASE RNF8"/>
    <property type="match status" value="1"/>
</dbReference>
<keyword evidence="2" id="KW-0479">Metal-binding</keyword>
<evidence type="ECO:0000313" key="12">
    <source>
        <dbReference type="Proteomes" id="UP001152797"/>
    </source>
</evidence>
<evidence type="ECO:0000259" key="9">
    <source>
        <dbReference type="PROSITE" id="PS50089"/>
    </source>
</evidence>
<dbReference type="InterPro" id="IPR013083">
    <property type="entry name" value="Znf_RING/FYVE/PHD"/>
</dbReference>
<dbReference type="GO" id="GO:0061630">
    <property type="term" value="F:ubiquitin protein ligase activity"/>
    <property type="evidence" value="ECO:0007669"/>
    <property type="project" value="TreeGrafter"/>
</dbReference>
<evidence type="ECO:0000256" key="2">
    <source>
        <dbReference type="ARBA" id="ARBA00022723"/>
    </source>
</evidence>
<feature type="compositionally biased region" description="Basic and acidic residues" evidence="8">
    <location>
        <begin position="261"/>
        <end position="272"/>
    </location>
</feature>
<proteinExistence type="predicted"/>
<keyword evidence="12" id="KW-1185">Reference proteome</keyword>
<dbReference type="Proteomes" id="UP001152797">
    <property type="component" value="Unassembled WGS sequence"/>
</dbReference>
<keyword evidence="3 6" id="KW-0863">Zinc-finger</keyword>
<keyword evidence="7" id="KW-0175">Coiled coil</keyword>
<feature type="compositionally biased region" description="Basic and acidic residues" evidence="8">
    <location>
        <begin position="353"/>
        <end position="367"/>
    </location>
</feature>
<feature type="region of interest" description="Disordered" evidence="8">
    <location>
        <begin position="261"/>
        <end position="290"/>
    </location>
</feature>
<dbReference type="GO" id="GO:0016567">
    <property type="term" value="P:protein ubiquitination"/>
    <property type="evidence" value="ECO:0007669"/>
    <property type="project" value="TreeGrafter"/>
</dbReference>
<dbReference type="InterPro" id="IPR001841">
    <property type="entry name" value="Znf_RING"/>
</dbReference>
<evidence type="ECO:0000256" key="3">
    <source>
        <dbReference type="ARBA" id="ARBA00022771"/>
    </source>
</evidence>
<dbReference type="OrthoDB" id="8062037at2759"/>
<feature type="region of interest" description="Disordered" evidence="8">
    <location>
        <begin position="315"/>
        <end position="416"/>
    </location>
</feature>
<dbReference type="AlphaFoldDB" id="A0A9P1BXS5"/>
<dbReference type="Gene3D" id="3.30.40.10">
    <property type="entry name" value="Zinc/RING finger domain, C3HC4 (zinc finger)"/>
    <property type="match status" value="1"/>
</dbReference>
<dbReference type="EMBL" id="CAMXCT010000546">
    <property type="protein sequence ID" value="CAI3980243.1"/>
    <property type="molecule type" value="Genomic_DNA"/>
</dbReference>
<dbReference type="CDD" id="cd16448">
    <property type="entry name" value="RING-H2"/>
    <property type="match status" value="1"/>
</dbReference>
<dbReference type="PANTHER" id="PTHR15067:SF4">
    <property type="entry name" value="E3 UBIQUITIN-PROTEIN LIGASE RNF8"/>
    <property type="match status" value="1"/>
</dbReference>
<dbReference type="SUPFAM" id="SSF57850">
    <property type="entry name" value="RING/U-box"/>
    <property type="match status" value="1"/>
</dbReference>
<dbReference type="Pfam" id="PF13923">
    <property type="entry name" value="zf-C3HC4_2"/>
    <property type="match status" value="1"/>
</dbReference>
<feature type="coiled-coil region" evidence="7">
    <location>
        <begin position="229"/>
        <end position="256"/>
    </location>
</feature>
<reference evidence="10" key="1">
    <citation type="submission" date="2022-10" db="EMBL/GenBank/DDBJ databases">
        <authorList>
            <person name="Chen Y."/>
            <person name="Dougan E. K."/>
            <person name="Chan C."/>
            <person name="Rhodes N."/>
            <person name="Thang M."/>
        </authorList>
    </citation>
    <scope>NUCLEOTIDE SEQUENCE</scope>
</reference>
<reference evidence="11 12" key="2">
    <citation type="submission" date="2024-05" db="EMBL/GenBank/DDBJ databases">
        <authorList>
            <person name="Chen Y."/>
            <person name="Shah S."/>
            <person name="Dougan E. K."/>
            <person name="Thang M."/>
            <person name="Chan C."/>
        </authorList>
    </citation>
    <scope>NUCLEOTIDE SEQUENCE [LARGE SCALE GENOMIC DNA]</scope>
</reference>
<keyword evidence="5" id="KW-0862">Zinc</keyword>
<comment type="caution">
    <text evidence="10">The sequence shown here is derived from an EMBL/GenBank/DDBJ whole genome shotgun (WGS) entry which is preliminary data.</text>
</comment>
<evidence type="ECO:0000256" key="1">
    <source>
        <dbReference type="ARBA" id="ARBA00022679"/>
    </source>
</evidence>
<evidence type="ECO:0000256" key="8">
    <source>
        <dbReference type="SAM" id="MobiDB-lite"/>
    </source>
</evidence>
<protein>
    <submittedName>
        <fullName evidence="11">RING-type domain-containing protein</fullName>
    </submittedName>
</protein>
<evidence type="ECO:0000256" key="6">
    <source>
        <dbReference type="PROSITE-ProRule" id="PRU00175"/>
    </source>
</evidence>
<dbReference type="SMART" id="SM00184">
    <property type="entry name" value="RING"/>
    <property type="match status" value="1"/>
</dbReference>
<accession>A0A9P1BXS5</accession>
<sequence length="427" mass="48281">MGEEEICLICHDGILEQPVSVLQCGHVYHRKCIASWMNQSRGECPQCKQFSNELRALHFDQTTALLSSNTEVRADLAATEEQRQRNLTELNQTWHDVLKTLADSSRRREEAQKEAEDAKLQRRELQEREPLMQVEKKVLSDQLKEAQKKCAETQFYLDEAHHQQSHKLPAGPPRQDDEDALYERKKLNHALQAGLRASDRLKDLHRQLVSSLKQEAEVQSWARKRQAAAEEAEAVVRGLRAKVEDLRKERNLKETRTIGKDLKDLRTTRPEDSLPSGQSADVFGPDGRPLDCAELQGSHLIFEDLDDLDLDLSQRSDTRDTRDTPMPRGTPPSPSAGAHVLNVQNRRPATPIRDGRHILKGGPKREAQEEDEDRLLFGGPAKLQRKGSGGFGRARVPVVSPPSAQPAQVVTRQPQKKNSIKTLFEAF</sequence>
<dbReference type="GO" id="GO:0008270">
    <property type="term" value="F:zinc ion binding"/>
    <property type="evidence" value="ECO:0007669"/>
    <property type="project" value="UniProtKB-KW"/>
</dbReference>
<feature type="compositionally biased region" description="Basic and acidic residues" evidence="8">
    <location>
        <begin position="315"/>
        <end position="325"/>
    </location>
</feature>
<evidence type="ECO:0000256" key="5">
    <source>
        <dbReference type="ARBA" id="ARBA00022833"/>
    </source>
</evidence>
<feature type="domain" description="RING-type" evidence="9">
    <location>
        <begin position="7"/>
        <end position="48"/>
    </location>
</feature>
<evidence type="ECO:0000313" key="10">
    <source>
        <dbReference type="EMBL" id="CAI3980243.1"/>
    </source>
</evidence>
<dbReference type="EMBL" id="CAMXCT020000546">
    <property type="protein sequence ID" value="CAL1133618.1"/>
    <property type="molecule type" value="Genomic_DNA"/>
</dbReference>
<evidence type="ECO:0000313" key="11">
    <source>
        <dbReference type="EMBL" id="CAL4767555.1"/>
    </source>
</evidence>
<keyword evidence="4" id="KW-0833">Ubl conjugation pathway</keyword>
<feature type="coiled-coil region" evidence="7">
    <location>
        <begin position="101"/>
        <end position="128"/>
    </location>
</feature>
<gene>
    <name evidence="10" type="ORF">C1SCF055_LOCUS8136</name>
</gene>
<dbReference type="GO" id="GO:0006511">
    <property type="term" value="P:ubiquitin-dependent protein catabolic process"/>
    <property type="evidence" value="ECO:0007669"/>
    <property type="project" value="TreeGrafter"/>
</dbReference>
<organism evidence="10">
    <name type="scientific">Cladocopium goreaui</name>
    <dbReference type="NCBI Taxonomy" id="2562237"/>
    <lineage>
        <taxon>Eukaryota</taxon>
        <taxon>Sar</taxon>
        <taxon>Alveolata</taxon>
        <taxon>Dinophyceae</taxon>
        <taxon>Suessiales</taxon>
        <taxon>Symbiodiniaceae</taxon>
        <taxon>Cladocopium</taxon>
    </lineage>
</organism>
<keyword evidence="1" id="KW-0808">Transferase</keyword>
<dbReference type="GO" id="GO:0005829">
    <property type="term" value="C:cytosol"/>
    <property type="evidence" value="ECO:0007669"/>
    <property type="project" value="TreeGrafter"/>
</dbReference>